<accession>A0A6M3LLF5</accession>
<organism evidence="2">
    <name type="scientific">viral metagenome</name>
    <dbReference type="NCBI Taxonomy" id="1070528"/>
    <lineage>
        <taxon>unclassified sequences</taxon>
        <taxon>metagenomes</taxon>
        <taxon>organismal metagenomes</taxon>
    </lineage>
</organism>
<proteinExistence type="predicted"/>
<dbReference type="AlphaFoldDB" id="A0A6M3LLF5"/>
<gene>
    <name evidence="1" type="ORF">MM415A04675_0009</name>
    <name evidence="2" type="ORF">MM415B04091_0005</name>
</gene>
<dbReference type="EMBL" id="MT143183">
    <property type="protein sequence ID" value="QJA93861.1"/>
    <property type="molecule type" value="Genomic_DNA"/>
</dbReference>
<protein>
    <submittedName>
        <fullName evidence="2">Uncharacterized protein</fullName>
    </submittedName>
</protein>
<name>A0A6M3LLF5_9ZZZZ</name>
<dbReference type="EMBL" id="MT141700">
    <property type="protein sequence ID" value="QJA69375.1"/>
    <property type="molecule type" value="Genomic_DNA"/>
</dbReference>
<evidence type="ECO:0000313" key="2">
    <source>
        <dbReference type="EMBL" id="QJA93861.1"/>
    </source>
</evidence>
<sequence>MPSSPIGTYLLECKVSGVGRRFTGTFREAILAARKRLLHKYWKQVIRTYPENERIAEVWNNGEWIREDYKHVD</sequence>
<evidence type="ECO:0000313" key="1">
    <source>
        <dbReference type="EMBL" id="QJA69375.1"/>
    </source>
</evidence>
<reference evidence="2" key="1">
    <citation type="submission" date="2020-03" db="EMBL/GenBank/DDBJ databases">
        <title>The deep terrestrial virosphere.</title>
        <authorList>
            <person name="Holmfeldt K."/>
            <person name="Nilsson E."/>
            <person name="Simone D."/>
            <person name="Lopez-Fernandez M."/>
            <person name="Wu X."/>
            <person name="de Brujin I."/>
            <person name="Lundin D."/>
            <person name="Andersson A."/>
            <person name="Bertilsson S."/>
            <person name="Dopson M."/>
        </authorList>
    </citation>
    <scope>NUCLEOTIDE SEQUENCE</scope>
    <source>
        <strain evidence="1">MM415A04675</strain>
        <strain evidence="2">MM415B04091</strain>
    </source>
</reference>